<proteinExistence type="predicted"/>
<accession>A0A1H3WAA8</accession>
<keyword evidence="3" id="KW-1185">Reference proteome</keyword>
<dbReference type="NCBIfam" id="NF041027">
    <property type="entry name" value="GSU2204_Se_pt_1"/>
    <property type="match status" value="1"/>
</dbReference>
<reference evidence="2 3" key="1">
    <citation type="submission" date="2016-10" db="EMBL/GenBank/DDBJ databases">
        <authorList>
            <person name="de Groot N.N."/>
        </authorList>
    </citation>
    <scope>NUCLEOTIDE SEQUENCE [LARGE SCALE GENOMIC DNA]</scope>
    <source>
        <strain evidence="2 3">DSM 7343</strain>
    </source>
</reference>
<feature type="chain" id="PRO_5011736796" evidence="1">
    <location>
        <begin position="27"/>
        <end position="620"/>
    </location>
</feature>
<dbReference type="InterPro" id="IPR020016">
    <property type="entry name" value="Decahaem-assoc_OM_MtrB/PioB"/>
</dbReference>
<evidence type="ECO:0000256" key="1">
    <source>
        <dbReference type="SAM" id="SignalP"/>
    </source>
</evidence>
<dbReference type="Proteomes" id="UP000199409">
    <property type="component" value="Unassembled WGS sequence"/>
</dbReference>
<keyword evidence="1" id="KW-0732">Signal</keyword>
<feature type="signal peptide" evidence="1">
    <location>
        <begin position="1"/>
        <end position="26"/>
    </location>
</feature>
<dbReference type="EMBL" id="FNQN01000001">
    <property type="protein sequence ID" value="SDZ84027.1"/>
    <property type="molecule type" value="Genomic_DNA"/>
</dbReference>
<name>A0A1H3WAA8_9BACT</name>
<gene>
    <name evidence="2" type="ORF">SAMN05660420_00564</name>
</gene>
<dbReference type="Pfam" id="PF11854">
    <property type="entry name" value="MtrB_PioB"/>
    <property type="match status" value="1"/>
</dbReference>
<dbReference type="STRING" id="37625.SAMN05660420_00564"/>
<sequence length="620" mass="68806">MKLRHIWLLALLSILTLMTTSTMASAEETATSGHIEIGISGMDTDDSPARVNEYVNTRSEEGFSFSPSLSLESISEGSSFGLDVDLMGPRDQEINLEFDASRIFKFGFDHQVLEHWKDHDNLLHLGATLRNDAGGDQPRVTTDATVGQLGVDTIAEANERYAQEMDNDYIVTRRETEAESSLHLPALPNIEFHAGMRIETRQGQEQAITASKCNQCHVQANANEIDERTEDFTFGATGKFGQVTVEYDYLHREFTEDGADPTYNFLSSPGTHGGVADADQLLYSGSQSYKVTPDSKKDMHHLKARVDIDSNSSVTAAYVNAEVESDKEGEDGTYSIDTDTLTSEFESFFLKGATKIGGLRLSVRGGTYEVDTSDYTLTYTELIGATNIGIDGYDTVTGEVEYESSEAREVTEFGIDGVYRLARGTTLRLGYEYEEIDRQEEELNDTKTNSFKVSIKSRFNRKLSGRVSYQYQDISDPLNGAHTGILQSADYLSSIYPGLATGTTTDFIGDAGNTDNGDGTGFVFYWNSVYPNRMLETSVDPENVHEIKLASTWAPSANMAATIFARVRMEDNDSVKYKQDSYVPGISFYYAPSDKINLTMSYTFNKQDTENRICVGWYHG</sequence>
<dbReference type="SUPFAM" id="SSF56935">
    <property type="entry name" value="Porins"/>
    <property type="match status" value="1"/>
</dbReference>
<evidence type="ECO:0000313" key="2">
    <source>
        <dbReference type="EMBL" id="SDZ84027.1"/>
    </source>
</evidence>
<dbReference type="AlphaFoldDB" id="A0A1H3WAA8"/>
<protein>
    <submittedName>
        <fullName evidence="2">Putative outer membrane beta-barrel porin, MtrB/PioB</fullName>
    </submittedName>
</protein>
<evidence type="ECO:0000313" key="3">
    <source>
        <dbReference type="Proteomes" id="UP000199409"/>
    </source>
</evidence>
<organism evidence="2 3">
    <name type="scientific">Desulfuromusa kysingii</name>
    <dbReference type="NCBI Taxonomy" id="37625"/>
    <lineage>
        <taxon>Bacteria</taxon>
        <taxon>Pseudomonadati</taxon>
        <taxon>Thermodesulfobacteriota</taxon>
        <taxon>Desulfuromonadia</taxon>
        <taxon>Desulfuromonadales</taxon>
        <taxon>Geopsychrobacteraceae</taxon>
        <taxon>Desulfuromusa</taxon>
    </lineage>
</organism>